<feature type="region of interest" description="Disordered" evidence="1">
    <location>
        <begin position="99"/>
        <end position="123"/>
    </location>
</feature>
<feature type="transmembrane region" description="Helical" evidence="2">
    <location>
        <begin position="67"/>
        <end position="85"/>
    </location>
</feature>
<accession>A0A2H0LSV0</accession>
<evidence type="ECO:0000256" key="1">
    <source>
        <dbReference type="SAM" id="MobiDB-lite"/>
    </source>
</evidence>
<evidence type="ECO:0000313" key="4">
    <source>
        <dbReference type="Proteomes" id="UP000230859"/>
    </source>
</evidence>
<keyword evidence="2" id="KW-0472">Membrane</keyword>
<keyword evidence="2" id="KW-0812">Transmembrane</keyword>
<dbReference type="Gene3D" id="2.20.28.30">
    <property type="entry name" value="RNA polymerase ii, chain L"/>
    <property type="match status" value="1"/>
</dbReference>
<dbReference type="Proteomes" id="UP000230859">
    <property type="component" value="Unassembled WGS sequence"/>
</dbReference>
<protein>
    <submittedName>
        <fullName evidence="3">Uncharacterized protein</fullName>
    </submittedName>
</protein>
<reference evidence="3 4" key="1">
    <citation type="submission" date="2017-09" db="EMBL/GenBank/DDBJ databases">
        <title>Depth-based differentiation of microbial function through sediment-hosted aquifers and enrichment of novel symbionts in the deep terrestrial subsurface.</title>
        <authorList>
            <person name="Probst A.J."/>
            <person name="Ladd B."/>
            <person name="Jarett J.K."/>
            <person name="Geller-Mcgrath D.E."/>
            <person name="Sieber C.M."/>
            <person name="Emerson J.B."/>
            <person name="Anantharaman K."/>
            <person name="Thomas B.C."/>
            <person name="Malmstrom R."/>
            <person name="Stieglmeier M."/>
            <person name="Klingl A."/>
            <person name="Woyke T."/>
            <person name="Ryan C.M."/>
            <person name="Banfield J.F."/>
        </authorList>
    </citation>
    <scope>NUCLEOTIDE SEQUENCE [LARGE SCALE GENOMIC DNA]</scope>
    <source>
        <strain evidence="3">CG11_big_fil_rev_8_21_14_0_20_45_26</strain>
    </source>
</reference>
<gene>
    <name evidence="3" type="ORF">COV74_03585</name>
</gene>
<sequence>MDSSLKPYLCQNCGKEFKLSDEQEKRCPHCYWTTSLKLLQETRQPERLPETSAKAAPRLSPKPGIKFQPKIIFFLALAVGLFFLIRSIPKQKSIHLAWPKDQKKETVSPPETQTTAPNVSGSQPVAWSEEQAAVLNVRVKVTMPRALSEDEMHILTRRVDFAIDMHQLPVLHFMSEDEFDKALNRAQQEKKIYFPGKYKRELKDLFTNHYLAAQTAYEAGRVEETRDELLNSIVFPIFRNDLLLHRSVAQVMLRPYINDVLAKMQALNAYVLRQNLAQAMEGLEKGYQDLFALIESNDWDKAYALAKGLTDETNSIEAKKNQFQVPYPAVVGEVDQDIRKGLEWQDESLAPISTSLNSVLADLRIKTKTLETNTTEALKKAAENYEKATMAIDEKRWPDAIKWLEQVIYPIELVQDAQAKLAVLHSSDQTR</sequence>
<organism evidence="3 4">
    <name type="scientific">Candidatus Abzuiibacterium crystallinum</name>
    <dbReference type="NCBI Taxonomy" id="1974748"/>
    <lineage>
        <taxon>Bacteria</taxon>
        <taxon>Pseudomonadati</taxon>
        <taxon>Candidatus Omnitrophota</taxon>
        <taxon>Candidatus Abzuiibacterium</taxon>
    </lineage>
</organism>
<name>A0A2H0LSV0_9BACT</name>
<proteinExistence type="predicted"/>
<comment type="caution">
    <text evidence="3">The sequence shown here is derived from an EMBL/GenBank/DDBJ whole genome shotgun (WGS) entry which is preliminary data.</text>
</comment>
<evidence type="ECO:0000313" key="3">
    <source>
        <dbReference type="EMBL" id="PIQ86744.1"/>
    </source>
</evidence>
<dbReference type="AlphaFoldDB" id="A0A2H0LSV0"/>
<dbReference type="EMBL" id="PCVY01000034">
    <property type="protein sequence ID" value="PIQ86744.1"/>
    <property type="molecule type" value="Genomic_DNA"/>
</dbReference>
<feature type="compositionally biased region" description="Polar residues" evidence="1">
    <location>
        <begin position="109"/>
        <end position="123"/>
    </location>
</feature>
<keyword evidence="2" id="KW-1133">Transmembrane helix</keyword>
<evidence type="ECO:0000256" key="2">
    <source>
        <dbReference type="SAM" id="Phobius"/>
    </source>
</evidence>